<name>A0A1X0WDD1_9GAMM</name>
<evidence type="ECO:0000313" key="1">
    <source>
        <dbReference type="EMBL" id="ORJ24777.1"/>
    </source>
</evidence>
<dbReference type="EMBL" id="MRWE01000024">
    <property type="protein sequence ID" value="ORJ24777.1"/>
    <property type="molecule type" value="Genomic_DNA"/>
</dbReference>
<keyword evidence="2" id="KW-1185">Reference proteome</keyword>
<comment type="caution">
    <text evidence="1">The sequence shown here is derived from an EMBL/GenBank/DDBJ whole genome shotgun (WGS) entry which is preliminary data.</text>
</comment>
<accession>A0A1X0WDD1</accession>
<dbReference type="STRING" id="1646377.BS640_14725"/>
<dbReference type="Proteomes" id="UP000192536">
    <property type="component" value="Unassembled WGS sequence"/>
</dbReference>
<reference evidence="1 2" key="1">
    <citation type="journal article" date="2017" name="Int. J. Syst. Evol. Microbiol.">
        <title>Rouxiella badensis sp. nov. and Rouxiella silvae sp. nov. isolated from peat bog soil in Germany and emendation of the genus description.</title>
        <authorList>
            <person name="Le Fleche-Mateos A."/>
            <person name="Kugler J.H."/>
            <person name="Hansen S.H."/>
            <person name="Syldatk C."/>
            <person name="Hausmann R."/>
            <person name="Lomprez F."/>
            <person name="Vandenbogaert M."/>
            <person name="Manuguerra J.C."/>
            <person name="Grimont P.A."/>
        </authorList>
    </citation>
    <scope>NUCLEOTIDE SEQUENCE [LARGE SCALE GENOMIC DNA]</scope>
    <source>
        <strain evidence="1 2">DSM 100043</strain>
    </source>
</reference>
<evidence type="ECO:0000313" key="2">
    <source>
        <dbReference type="Proteomes" id="UP000192536"/>
    </source>
</evidence>
<dbReference type="AlphaFoldDB" id="A0A1X0WDD1"/>
<gene>
    <name evidence="1" type="ORF">BS640_14725</name>
</gene>
<protein>
    <submittedName>
        <fullName evidence="1">Uncharacterized protein</fullName>
    </submittedName>
</protein>
<sequence>MKTVLFSEVTIESISALSSERFLSMMTAYFVTPVELFTAARKKSFSIYSENSRLFILNSKGNQRPLRQTELEEFHNLFKKTGGIMPITYRDVTFNSSYILAAIEHINFKEAIHAK</sequence>
<organism evidence="1 2">
    <name type="scientific">Rouxiella badensis</name>
    <dbReference type="NCBI Taxonomy" id="1646377"/>
    <lineage>
        <taxon>Bacteria</taxon>
        <taxon>Pseudomonadati</taxon>
        <taxon>Pseudomonadota</taxon>
        <taxon>Gammaproteobacteria</taxon>
        <taxon>Enterobacterales</taxon>
        <taxon>Yersiniaceae</taxon>
        <taxon>Rouxiella</taxon>
    </lineage>
</organism>
<proteinExistence type="predicted"/>